<sequence length="562" mass="65283">MRINDKWKYLIPVLLMAIVIIVMDGCSAFRAERERVRSLRSSIRADFIAYRFDSAISKAYRLNSMTSEYFCREDYLASLAYLGQGYLTKRDNDSIDYYFGRVRQLAEQYSDNWSMATMYNCMGIYYRRDEADADKAIKSFLTGLPYAYRAHDDILISNLKANLATTYYMRNDPDGLVYALDIYDIGDKRGDKYLKYNGAFAASYMYYMLGRFDSARYYVEQAIPFLETGGDKYSIWVLYGDILTACGEDDKALEYYSKAMSAVLTEKDPVGIDVFLSYGRFLKKRQMYDSSLFVLQRGILLADSTFNNINRYQLFKEAADVCMLMGDEEGYEYYMENYERFRDVIFNYEKEREISDMELSYLKNEYEQSLHLADKRLVRVLLVSLCVIVLLCLGWWGWHRRKEKALMDSLKSRREAFLAQNTAYPVKAAEKQTDSPSDDEDMSDPKMAALFMQLESLMKDRRVYADRNITREKLAELLSTNRTYVTKAVHAFTGMNLAAYINKFRIEEAVRVLSDISDTRQNKEIASDLGFSSVSNFYKLFSAATGISPAQFKARQQSKARQ</sequence>
<evidence type="ECO:0000256" key="3">
    <source>
        <dbReference type="ARBA" id="ARBA00023163"/>
    </source>
</evidence>
<dbReference type="InterPro" id="IPR009057">
    <property type="entry name" value="Homeodomain-like_sf"/>
</dbReference>
<feature type="transmembrane region" description="Helical" evidence="4">
    <location>
        <begin position="377"/>
        <end position="398"/>
    </location>
</feature>
<dbReference type="EMBL" id="JADIME010000044">
    <property type="protein sequence ID" value="MBO8465252.1"/>
    <property type="molecule type" value="Genomic_DNA"/>
</dbReference>
<keyword evidence="3" id="KW-0804">Transcription</keyword>
<protein>
    <submittedName>
        <fullName evidence="6">Helix-turn-helix domain-containing protein</fullName>
    </submittedName>
</protein>
<keyword evidence="4" id="KW-0812">Transmembrane</keyword>
<feature type="domain" description="HTH araC/xylS-type" evidence="5">
    <location>
        <begin position="455"/>
        <end position="555"/>
    </location>
</feature>
<keyword evidence="2" id="KW-0238">DNA-binding</keyword>
<dbReference type="PANTHER" id="PTHR43280">
    <property type="entry name" value="ARAC-FAMILY TRANSCRIPTIONAL REGULATOR"/>
    <property type="match status" value="1"/>
</dbReference>
<evidence type="ECO:0000259" key="5">
    <source>
        <dbReference type="PROSITE" id="PS01124"/>
    </source>
</evidence>
<proteinExistence type="predicted"/>
<dbReference type="Proteomes" id="UP000823597">
    <property type="component" value="Unassembled WGS sequence"/>
</dbReference>
<keyword evidence="1" id="KW-0805">Transcription regulation</keyword>
<reference evidence="6" key="2">
    <citation type="journal article" date="2021" name="PeerJ">
        <title>Extensive microbial diversity within the chicken gut microbiome revealed by metagenomics and culture.</title>
        <authorList>
            <person name="Gilroy R."/>
            <person name="Ravi A."/>
            <person name="Getino M."/>
            <person name="Pursley I."/>
            <person name="Horton D.L."/>
            <person name="Alikhan N.F."/>
            <person name="Baker D."/>
            <person name="Gharbi K."/>
            <person name="Hall N."/>
            <person name="Watson M."/>
            <person name="Adriaenssens E.M."/>
            <person name="Foster-Nyarko E."/>
            <person name="Jarju S."/>
            <person name="Secka A."/>
            <person name="Antonio M."/>
            <person name="Oren A."/>
            <person name="Chaudhuri R.R."/>
            <person name="La Ragione R."/>
            <person name="Hildebrand F."/>
            <person name="Pallen M.J."/>
        </authorList>
    </citation>
    <scope>NUCLEOTIDE SEQUENCE</scope>
    <source>
        <strain evidence="6">10037</strain>
    </source>
</reference>
<accession>A0A9D9I434</accession>
<dbReference type="SUPFAM" id="SSF46689">
    <property type="entry name" value="Homeodomain-like"/>
    <property type="match status" value="1"/>
</dbReference>
<dbReference type="Pfam" id="PF12833">
    <property type="entry name" value="HTH_18"/>
    <property type="match status" value="1"/>
</dbReference>
<dbReference type="Gene3D" id="1.25.40.10">
    <property type="entry name" value="Tetratricopeptide repeat domain"/>
    <property type="match status" value="2"/>
</dbReference>
<dbReference type="InterPro" id="IPR011990">
    <property type="entry name" value="TPR-like_helical_dom_sf"/>
</dbReference>
<dbReference type="GO" id="GO:0003700">
    <property type="term" value="F:DNA-binding transcription factor activity"/>
    <property type="evidence" value="ECO:0007669"/>
    <property type="project" value="InterPro"/>
</dbReference>
<evidence type="ECO:0000313" key="7">
    <source>
        <dbReference type="Proteomes" id="UP000823597"/>
    </source>
</evidence>
<dbReference type="PROSITE" id="PS01124">
    <property type="entry name" value="HTH_ARAC_FAMILY_2"/>
    <property type="match status" value="1"/>
</dbReference>
<dbReference type="SMART" id="SM00342">
    <property type="entry name" value="HTH_ARAC"/>
    <property type="match status" value="1"/>
</dbReference>
<dbReference type="InterPro" id="IPR018060">
    <property type="entry name" value="HTH_AraC"/>
</dbReference>
<evidence type="ECO:0000313" key="6">
    <source>
        <dbReference type="EMBL" id="MBO8465252.1"/>
    </source>
</evidence>
<gene>
    <name evidence="6" type="ORF">IAB93_04555</name>
</gene>
<organism evidence="6 7">
    <name type="scientific">Candidatus Merdivivens pullistercoris</name>
    <dbReference type="NCBI Taxonomy" id="2840873"/>
    <lineage>
        <taxon>Bacteria</taxon>
        <taxon>Pseudomonadati</taxon>
        <taxon>Bacteroidota</taxon>
        <taxon>Bacteroidia</taxon>
        <taxon>Bacteroidales</taxon>
        <taxon>Muribaculaceae</taxon>
        <taxon>Muribaculaceae incertae sedis</taxon>
        <taxon>Candidatus Merdivivens</taxon>
    </lineage>
</organism>
<dbReference type="Gene3D" id="1.10.10.60">
    <property type="entry name" value="Homeodomain-like"/>
    <property type="match status" value="1"/>
</dbReference>
<reference evidence="6" key="1">
    <citation type="submission" date="2020-10" db="EMBL/GenBank/DDBJ databases">
        <authorList>
            <person name="Gilroy R."/>
        </authorList>
    </citation>
    <scope>NUCLEOTIDE SEQUENCE</scope>
    <source>
        <strain evidence="6">10037</strain>
    </source>
</reference>
<comment type="caution">
    <text evidence="6">The sequence shown here is derived from an EMBL/GenBank/DDBJ whole genome shotgun (WGS) entry which is preliminary data.</text>
</comment>
<keyword evidence="4" id="KW-1133">Transmembrane helix</keyword>
<dbReference type="AlphaFoldDB" id="A0A9D9I434"/>
<keyword evidence="4" id="KW-0472">Membrane</keyword>
<dbReference type="PANTHER" id="PTHR43280:SF29">
    <property type="entry name" value="ARAC-FAMILY TRANSCRIPTIONAL REGULATOR"/>
    <property type="match status" value="1"/>
</dbReference>
<evidence type="ECO:0000256" key="2">
    <source>
        <dbReference type="ARBA" id="ARBA00023125"/>
    </source>
</evidence>
<dbReference type="GO" id="GO:0043565">
    <property type="term" value="F:sequence-specific DNA binding"/>
    <property type="evidence" value="ECO:0007669"/>
    <property type="project" value="InterPro"/>
</dbReference>
<evidence type="ECO:0000256" key="1">
    <source>
        <dbReference type="ARBA" id="ARBA00023015"/>
    </source>
</evidence>
<evidence type="ECO:0000256" key="4">
    <source>
        <dbReference type="SAM" id="Phobius"/>
    </source>
</evidence>
<dbReference type="SUPFAM" id="SSF48452">
    <property type="entry name" value="TPR-like"/>
    <property type="match status" value="1"/>
</dbReference>
<name>A0A9D9I434_9BACT</name>